<dbReference type="Gene3D" id="3.20.20.70">
    <property type="entry name" value="Aldolase class I"/>
    <property type="match status" value="1"/>
</dbReference>
<dbReference type="GO" id="GO:0019262">
    <property type="term" value="P:N-acetylneuraminate catabolic process"/>
    <property type="evidence" value="ECO:0007669"/>
    <property type="project" value="TreeGrafter"/>
</dbReference>
<feature type="active site" description="Schiff-base intermediate with substrate" evidence="3">
    <location>
        <position position="162"/>
    </location>
</feature>
<comment type="similarity">
    <text evidence="2">Belongs to the DapA family.</text>
</comment>
<dbReference type="GO" id="GO:0008747">
    <property type="term" value="F:N-acetylneuraminate lyase activity"/>
    <property type="evidence" value="ECO:0007669"/>
    <property type="project" value="TreeGrafter"/>
</dbReference>
<organism evidence="4 5">
    <name type="scientific">Wansuia hejianensis</name>
    <dbReference type="NCBI Taxonomy" id="2763667"/>
    <lineage>
        <taxon>Bacteria</taxon>
        <taxon>Bacillati</taxon>
        <taxon>Bacillota</taxon>
        <taxon>Clostridia</taxon>
        <taxon>Lachnospirales</taxon>
        <taxon>Lachnospiraceae</taxon>
        <taxon>Wansuia</taxon>
    </lineage>
</organism>
<dbReference type="PANTHER" id="PTHR42849:SF1">
    <property type="entry name" value="N-ACETYLNEURAMINATE LYASE"/>
    <property type="match status" value="1"/>
</dbReference>
<keyword evidence="5" id="KW-1185">Reference proteome</keyword>
<evidence type="ECO:0000313" key="5">
    <source>
        <dbReference type="Proteomes" id="UP000515860"/>
    </source>
</evidence>
<dbReference type="KEGG" id="whj:H9Q79_16620"/>
<dbReference type="InterPro" id="IPR013785">
    <property type="entry name" value="Aldolase_TIM"/>
</dbReference>
<name>A0A7G9GCD2_9FIRM</name>
<dbReference type="AlphaFoldDB" id="A0A7G9GCD2"/>
<dbReference type="PANTHER" id="PTHR42849">
    <property type="entry name" value="N-ACETYLNEURAMINATE LYASE"/>
    <property type="match status" value="1"/>
</dbReference>
<reference evidence="4 5" key="1">
    <citation type="submission" date="2020-08" db="EMBL/GenBank/DDBJ databases">
        <authorList>
            <person name="Liu C."/>
            <person name="Sun Q."/>
        </authorList>
    </citation>
    <scope>NUCLEOTIDE SEQUENCE [LARGE SCALE GENOMIC DNA]</scope>
    <source>
        <strain evidence="4 5">NSJ-29</strain>
    </source>
</reference>
<dbReference type="Proteomes" id="UP000515860">
    <property type="component" value="Chromosome"/>
</dbReference>
<dbReference type="GO" id="GO:0005829">
    <property type="term" value="C:cytosol"/>
    <property type="evidence" value="ECO:0007669"/>
    <property type="project" value="TreeGrafter"/>
</dbReference>
<evidence type="ECO:0000256" key="1">
    <source>
        <dbReference type="ARBA" id="ARBA00023239"/>
    </source>
</evidence>
<dbReference type="SUPFAM" id="SSF51569">
    <property type="entry name" value="Aldolase"/>
    <property type="match status" value="1"/>
</dbReference>
<dbReference type="PIRSF" id="PIRSF001365">
    <property type="entry name" value="DHDPS"/>
    <property type="match status" value="1"/>
</dbReference>
<sequence>MEKGFYTALGTPVEKDGTFCAGSMVTQVERQVAAGASGLLVMGSMGNEPYIKNSEYRKVAEISVAAARGKCPVLVGVTDVSIARVIDRIKEVSDIDGIEGVVSTIPYYSTCGQSDIYNFYTALADASRYPVYLYDLAVVTKAPIAPSTVQKLWKHPNIRGIKSGNLVTQRILKRSEDRPDNFSMIFSNIDEFDIAYCYGIDRNLDGMFSCTPKTAGKMYRALEAGDRETAGQCLDSILALRDLFLTTPSLLNAYTHAMNLLGCEGSFAIDYEDGISDDDRARVTEFMRKIGEI</sequence>
<evidence type="ECO:0000256" key="2">
    <source>
        <dbReference type="PIRNR" id="PIRNR001365"/>
    </source>
</evidence>
<evidence type="ECO:0000256" key="3">
    <source>
        <dbReference type="PIRSR" id="PIRSR001365-1"/>
    </source>
</evidence>
<dbReference type="InterPro" id="IPR002220">
    <property type="entry name" value="DapA-like"/>
</dbReference>
<dbReference type="CDD" id="cd00408">
    <property type="entry name" value="DHDPS-like"/>
    <property type="match status" value="1"/>
</dbReference>
<protein>
    <submittedName>
        <fullName evidence="4">Dihydrodipicolinate synthase family protein</fullName>
    </submittedName>
</protein>
<feature type="active site" description="Proton donor/acceptor" evidence="3">
    <location>
        <position position="134"/>
    </location>
</feature>
<dbReference type="PRINTS" id="PR00146">
    <property type="entry name" value="DHPICSNTHASE"/>
</dbReference>
<accession>A0A7G9GCD2</accession>
<keyword evidence="1 2" id="KW-0456">Lyase</keyword>
<dbReference type="Pfam" id="PF00701">
    <property type="entry name" value="DHDPS"/>
    <property type="match status" value="1"/>
</dbReference>
<evidence type="ECO:0000313" key="4">
    <source>
        <dbReference type="EMBL" id="QNM08464.1"/>
    </source>
</evidence>
<dbReference type="RefSeq" id="WP_118646345.1">
    <property type="nucleotide sequence ID" value="NZ_CP060635.1"/>
</dbReference>
<gene>
    <name evidence="4" type="ORF">H9Q79_16620</name>
</gene>
<proteinExistence type="inferred from homology"/>
<dbReference type="EMBL" id="CP060635">
    <property type="protein sequence ID" value="QNM08464.1"/>
    <property type="molecule type" value="Genomic_DNA"/>
</dbReference>
<dbReference type="SMART" id="SM01130">
    <property type="entry name" value="DHDPS"/>
    <property type="match status" value="1"/>
</dbReference>